<accession>A0ABY4CNG1</accession>
<name>A0ABY4CNG1_9BACL</name>
<evidence type="ECO:0000313" key="1">
    <source>
        <dbReference type="EMBL" id="UOF91943.1"/>
    </source>
</evidence>
<keyword evidence="2" id="KW-1185">Reference proteome</keyword>
<reference evidence="1" key="1">
    <citation type="submission" date="2021-12" db="EMBL/GenBank/DDBJ databases">
        <title>Alicyclobacillaceae gen. nov., sp. nov., isolated from chalcocite enrichment system.</title>
        <authorList>
            <person name="Jiang Z."/>
        </authorList>
    </citation>
    <scope>NUCLEOTIDE SEQUENCE</scope>
    <source>
        <strain evidence="1">MYW30-H2</strain>
    </source>
</reference>
<protein>
    <submittedName>
        <fullName evidence="1">Uncharacterized protein</fullName>
    </submittedName>
</protein>
<evidence type="ECO:0000313" key="2">
    <source>
        <dbReference type="Proteomes" id="UP000830167"/>
    </source>
</evidence>
<gene>
    <name evidence="1" type="ORF">LSG31_06800</name>
</gene>
<dbReference type="EMBL" id="CP089291">
    <property type="protein sequence ID" value="UOF91943.1"/>
    <property type="molecule type" value="Genomic_DNA"/>
</dbReference>
<dbReference type="RefSeq" id="WP_347438633.1">
    <property type="nucleotide sequence ID" value="NZ_CP089291.1"/>
</dbReference>
<dbReference type="Proteomes" id="UP000830167">
    <property type="component" value="Chromosome"/>
</dbReference>
<sequence>MSIAMLCGSSDDRIIEAPGLSWHGKCKTVDADGGWRKIRRVPPGSKSHAARMFLKTTGRPV</sequence>
<organism evidence="1 2">
    <name type="scientific">Fodinisporobacter ferrooxydans</name>
    <dbReference type="NCBI Taxonomy" id="2901836"/>
    <lineage>
        <taxon>Bacteria</taxon>
        <taxon>Bacillati</taxon>
        <taxon>Bacillota</taxon>
        <taxon>Bacilli</taxon>
        <taxon>Bacillales</taxon>
        <taxon>Alicyclobacillaceae</taxon>
        <taxon>Fodinisporobacter</taxon>
    </lineage>
</organism>
<proteinExistence type="predicted"/>